<protein>
    <recommendedName>
        <fullName evidence="5">BTB domain-containing protein</fullName>
    </recommendedName>
</protein>
<sequence length="552" mass="62069">MPRVHNRTILTTQRLRIHQSRYTVHMLIKPLYPPITHGSSTAIFVSLSIPQPIGNTMIGGNGGTKKRHRVGSNSRLSSTAALIDSSRPEGTLTEVSHKPLPSSSSIRRSTSRHSIPPLASSVSNGFNDPTTADVILRLYLDQSSPFDSDDSETQLAVDSSSEFQIYLHSTVIRRSKYFSALLSDRWKKDSSEIDYYRFNLAVPSSAGSINNHVTVLQLLYSNEISSAIDTASTALELLPIALELLFEDCVTACVRYLEAVPWTEEEERVVLSLIPLLRDEESSELLARVSPPKSDLSEEMLHGLILTAIHNHPNMAFAKAFVAKLLRDFSSREAARRVLDKSFETSLNVVKESLEEYSSPDFRGDHNETEAIQRLNLHTAMTNGRHLLWLIERMIELRAADKAVKEWSEQASFTADLQRAFRDDAWRNIVPGLPSVILRCTCKLANAVAAGVILASRQVRMKLVKDWLPVLIVCKDNMTPMLTNHKSLYLELEETFLKIISTLPMSEAQELLQQCLSFSTRNVEDCPHLVSAFTTWFRRANRQLQGDHYQLS</sequence>
<reference evidence="6 7" key="1">
    <citation type="submission" date="2024-04" db="EMBL/GenBank/DDBJ databases">
        <title>The reference genome of an endangered Asteraceae, Deinandra increscens subsp. villosa, native to the Central Coast of California.</title>
        <authorList>
            <person name="Guilliams M."/>
            <person name="Hasenstab-Lehman K."/>
            <person name="Meyer R."/>
            <person name="Mcevoy S."/>
        </authorList>
    </citation>
    <scope>NUCLEOTIDE SEQUENCE [LARGE SCALE GENOMIC DNA]</scope>
    <source>
        <tissue evidence="6">Leaf</tissue>
    </source>
</reference>
<feature type="compositionally biased region" description="Polar residues" evidence="4">
    <location>
        <begin position="71"/>
        <end position="80"/>
    </location>
</feature>
<feature type="domain" description="BTB" evidence="5">
    <location>
        <begin position="151"/>
        <end position="228"/>
    </location>
</feature>
<dbReference type="Gene3D" id="3.30.710.10">
    <property type="entry name" value="Potassium Channel Kv1.1, Chain A"/>
    <property type="match status" value="1"/>
</dbReference>
<evidence type="ECO:0000256" key="1">
    <source>
        <dbReference type="ARBA" id="ARBA00002668"/>
    </source>
</evidence>
<dbReference type="EMBL" id="JBCNJP010000007">
    <property type="protein sequence ID" value="KAK9077312.1"/>
    <property type="molecule type" value="Genomic_DNA"/>
</dbReference>
<dbReference type="PANTHER" id="PTHR31060:SF6">
    <property type="entry name" value="EXPRESSED PROTEIN"/>
    <property type="match status" value="1"/>
</dbReference>
<evidence type="ECO:0000313" key="7">
    <source>
        <dbReference type="Proteomes" id="UP001408789"/>
    </source>
</evidence>
<evidence type="ECO:0000259" key="5">
    <source>
        <dbReference type="PROSITE" id="PS50097"/>
    </source>
</evidence>
<dbReference type="InterPro" id="IPR038920">
    <property type="entry name" value="At3g05675-like"/>
</dbReference>
<comment type="function">
    <text evidence="1">May act as a substrate-specific adapter of an E3 ubiquitin-protein ligase complex (CUL3-RBX1-BTB) which mediates the ubiquitination and subsequent proteasomal degradation of target proteins.</text>
</comment>
<feature type="region of interest" description="Disordered" evidence="4">
    <location>
        <begin position="57"/>
        <end position="123"/>
    </location>
</feature>
<evidence type="ECO:0000256" key="4">
    <source>
        <dbReference type="SAM" id="MobiDB-lite"/>
    </source>
</evidence>
<dbReference type="Pfam" id="PF25553">
    <property type="entry name" value="BTB-POZ_ANK-like"/>
    <property type="match status" value="1"/>
</dbReference>
<evidence type="ECO:0000256" key="3">
    <source>
        <dbReference type="ARBA" id="ARBA00022786"/>
    </source>
</evidence>
<dbReference type="PANTHER" id="PTHR31060">
    <property type="entry name" value="OSJNBA0011J08.25 PROTEIN-RELATED"/>
    <property type="match status" value="1"/>
</dbReference>
<dbReference type="InterPro" id="IPR000210">
    <property type="entry name" value="BTB/POZ_dom"/>
</dbReference>
<dbReference type="PROSITE" id="PS50097">
    <property type="entry name" value="BTB"/>
    <property type="match status" value="1"/>
</dbReference>
<dbReference type="Proteomes" id="UP001408789">
    <property type="component" value="Unassembled WGS sequence"/>
</dbReference>
<keyword evidence="7" id="KW-1185">Reference proteome</keyword>
<evidence type="ECO:0000256" key="2">
    <source>
        <dbReference type="ARBA" id="ARBA00004906"/>
    </source>
</evidence>
<comment type="caution">
    <text evidence="6">The sequence shown here is derived from an EMBL/GenBank/DDBJ whole genome shotgun (WGS) entry which is preliminary data.</text>
</comment>
<gene>
    <name evidence="6" type="ORF">SSX86_005649</name>
</gene>
<accession>A0AAP0DRE8</accession>
<dbReference type="AlphaFoldDB" id="A0AAP0DRE8"/>
<feature type="compositionally biased region" description="Low complexity" evidence="4">
    <location>
        <begin position="101"/>
        <end position="117"/>
    </location>
</feature>
<evidence type="ECO:0000313" key="6">
    <source>
        <dbReference type="EMBL" id="KAK9077312.1"/>
    </source>
</evidence>
<dbReference type="InterPro" id="IPR058039">
    <property type="entry name" value="At3g05675-like_ankyrin"/>
</dbReference>
<organism evidence="6 7">
    <name type="scientific">Deinandra increscens subsp. villosa</name>
    <dbReference type="NCBI Taxonomy" id="3103831"/>
    <lineage>
        <taxon>Eukaryota</taxon>
        <taxon>Viridiplantae</taxon>
        <taxon>Streptophyta</taxon>
        <taxon>Embryophyta</taxon>
        <taxon>Tracheophyta</taxon>
        <taxon>Spermatophyta</taxon>
        <taxon>Magnoliopsida</taxon>
        <taxon>eudicotyledons</taxon>
        <taxon>Gunneridae</taxon>
        <taxon>Pentapetalae</taxon>
        <taxon>asterids</taxon>
        <taxon>campanulids</taxon>
        <taxon>Asterales</taxon>
        <taxon>Asteraceae</taxon>
        <taxon>Asteroideae</taxon>
        <taxon>Heliantheae alliance</taxon>
        <taxon>Madieae</taxon>
        <taxon>Madiinae</taxon>
        <taxon>Deinandra</taxon>
    </lineage>
</organism>
<dbReference type="InterPro" id="IPR011333">
    <property type="entry name" value="SKP1/BTB/POZ_sf"/>
</dbReference>
<comment type="pathway">
    <text evidence="2">Protein modification; protein ubiquitination.</text>
</comment>
<name>A0AAP0DRE8_9ASTR</name>
<keyword evidence="3" id="KW-0833">Ubl conjugation pathway</keyword>
<proteinExistence type="predicted"/>